<protein>
    <submittedName>
        <fullName evidence="2">Proline-rich receptor-like protein kinase PERK3</fullName>
    </submittedName>
</protein>
<dbReference type="AlphaFoldDB" id="A0AAX6IF92"/>
<accession>A0AAX6IF92</accession>
<keyword evidence="2" id="KW-0675">Receptor</keyword>
<feature type="region of interest" description="Disordered" evidence="1">
    <location>
        <begin position="1"/>
        <end position="61"/>
    </location>
</feature>
<dbReference type="GO" id="GO:0016301">
    <property type="term" value="F:kinase activity"/>
    <property type="evidence" value="ECO:0007669"/>
    <property type="project" value="UniProtKB-KW"/>
</dbReference>
<reference evidence="2" key="1">
    <citation type="journal article" date="2023" name="GigaByte">
        <title>Genome assembly of the bearded iris, Iris pallida Lam.</title>
        <authorList>
            <person name="Bruccoleri R.E."/>
            <person name="Oakeley E.J."/>
            <person name="Faust A.M.E."/>
            <person name="Altorfer M."/>
            <person name="Dessus-Babus S."/>
            <person name="Burckhardt D."/>
            <person name="Oertli M."/>
            <person name="Naumann U."/>
            <person name="Petersen F."/>
            <person name="Wong J."/>
        </authorList>
    </citation>
    <scope>NUCLEOTIDE SEQUENCE</scope>
    <source>
        <strain evidence="2">GSM-AAB239-AS_SAM_17_03QT</strain>
    </source>
</reference>
<keyword evidence="3" id="KW-1185">Reference proteome</keyword>
<organism evidence="2 3">
    <name type="scientific">Iris pallida</name>
    <name type="common">Sweet iris</name>
    <dbReference type="NCBI Taxonomy" id="29817"/>
    <lineage>
        <taxon>Eukaryota</taxon>
        <taxon>Viridiplantae</taxon>
        <taxon>Streptophyta</taxon>
        <taxon>Embryophyta</taxon>
        <taxon>Tracheophyta</taxon>
        <taxon>Spermatophyta</taxon>
        <taxon>Magnoliopsida</taxon>
        <taxon>Liliopsida</taxon>
        <taxon>Asparagales</taxon>
        <taxon>Iridaceae</taxon>
        <taxon>Iridoideae</taxon>
        <taxon>Irideae</taxon>
        <taxon>Iris</taxon>
    </lineage>
</organism>
<evidence type="ECO:0000256" key="1">
    <source>
        <dbReference type="SAM" id="MobiDB-lite"/>
    </source>
</evidence>
<name>A0AAX6IF92_IRIPA</name>
<gene>
    <name evidence="2" type="ORF">M6B38_256735</name>
</gene>
<comment type="caution">
    <text evidence="2">The sequence shown here is derived from an EMBL/GenBank/DDBJ whole genome shotgun (WGS) entry which is preliminary data.</text>
</comment>
<evidence type="ECO:0000313" key="2">
    <source>
        <dbReference type="EMBL" id="KAJ6851926.1"/>
    </source>
</evidence>
<evidence type="ECO:0000313" key="3">
    <source>
        <dbReference type="Proteomes" id="UP001140949"/>
    </source>
</evidence>
<keyword evidence="2" id="KW-0808">Transferase</keyword>
<dbReference type="Proteomes" id="UP001140949">
    <property type="component" value="Unassembled WGS sequence"/>
</dbReference>
<feature type="compositionally biased region" description="Low complexity" evidence="1">
    <location>
        <begin position="7"/>
        <end position="17"/>
    </location>
</feature>
<keyword evidence="2" id="KW-0418">Kinase</keyword>
<reference evidence="2" key="2">
    <citation type="submission" date="2023-04" db="EMBL/GenBank/DDBJ databases">
        <authorList>
            <person name="Bruccoleri R.E."/>
            <person name="Oakeley E.J."/>
            <person name="Faust A.-M."/>
            <person name="Dessus-Babus S."/>
            <person name="Altorfer M."/>
            <person name="Burckhardt D."/>
            <person name="Oertli M."/>
            <person name="Naumann U."/>
            <person name="Petersen F."/>
            <person name="Wong J."/>
        </authorList>
    </citation>
    <scope>NUCLEOTIDE SEQUENCE</scope>
    <source>
        <strain evidence="2">GSM-AAB239-AS_SAM_17_03QT</strain>
        <tissue evidence="2">Leaf</tissue>
    </source>
</reference>
<sequence>MRPPVSAPDAAPSRSPAELPSANPRSPAPVPVGAPQQPARPPPGQNPPAPHRQPPVAVNPAPVPLVRPTSPCPGSPCRRCLSSHVPVRLLFGRDPWPCPSFCIFPAFFDDAAVPALFRDTFAVRSSFSFYYSSESSSRTIRGITPPPPAHFCLVDDEKWSPIPFGNSVLATS</sequence>
<feature type="compositionally biased region" description="Pro residues" evidence="1">
    <location>
        <begin position="26"/>
        <end position="53"/>
    </location>
</feature>
<dbReference type="EMBL" id="JANAVB010001998">
    <property type="protein sequence ID" value="KAJ6851926.1"/>
    <property type="molecule type" value="Genomic_DNA"/>
</dbReference>
<proteinExistence type="predicted"/>